<reference evidence="2 3" key="1">
    <citation type="submission" date="2019-01" db="EMBL/GenBank/DDBJ databases">
        <title>Draft genome sequences of the type strains of six Macrococcus species.</title>
        <authorList>
            <person name="Mazhar S."/>
            <person name="Altermann E."/>
            <person name="Hill C."/>
            <person name="Mcauliffe O."/>
        </authorList>
    </citation>
    <scope>NUCLEOTIDE SEQUENCE [LARGE SCALE GENOMIC DNA]</scope>
    <source>
        <strain evidence="2 3">CCM4815</strain>
    </source>
</reference>
<dbReference type="OrthoDB" id="2513075at2"/>
<dbReference type="PANTHER" id="PTHR30383">
    <property type="entry name" value="THIOESTERASE 1/PROTEASE 1/LYSOPHOSPHOLIPASE L1"/>
    <property type="match status" value="1"/>
</dbReference>
<evidence type="ECO:0000313" key="3">
    <source>
        <dbReference type="Proteomes" id="UP000294802"/>
    </source>
</evidence>
<proteinExistence type="predicted"/>
<accession>A0A4R6BU47</accession>
<keyword evidence="3" id="KW-1185">Reference proteome</keyword>
<dbReference type="AlphaFoldDB" id="A0A4R6BU47"/>
<dbReference type="RefSeq" id="WP_133443828.1">
    <property type="nucleotide sequence ID" value="NZ_SCWB01000009.1"/>
</dbReference>
<protein>
    <submittedName>
        <fullName evidence="2">G-D-S-L family lipolytic protein</fullName>
    </submittedName>
</protein>
<dbReference type="InterPro" id="IPR051532">
    <property type="entry name" value="Ester_Hydrolysis_Enzymes"/>
</dbReference>
<dbReference type="Proteomes" id="UP000294802">
    <property type="component" value="Unassembled WGS sequence"/>
</dbReference>
<evidence type="ECO:0000259" key="1">
    <source>
        <dbReference type="Pfam" id="PF13472"/>
    </source>
</evidence>
<dbReference type="Pfam" id="PF13472">
    <property type="entry name" value="Lipase_GDSL_2"/>
    <property type="match status" value="1"/>
</dbReference>
<name>A0A4R6BU47_9STAP</name>
<comment type="caution">
    <text evidence="2">The sequence shown here is derived from an EMBL/GenBank/DDBJ whole genome shotgun (WGS) entry which is preliminary data.</text>
</comment>
<dbReference type="InterPro" id="IPR013830">
    <property type="entry name" value="SGNH_hydro"/>
</dbReference>
<dbReference type="SUPFAM" id="SSF52266">
    <property type="entry name" value="SGNH hydrolase"/>
    <property type="match status" value="1"/>
</dbReference>
<dbReference type="GO" id="GO:0004622">
    <property type="term" value="F:phosphatidylcholine lysophospholipase activity"/>
    <property type="evidence" value="ECO:0007669"/>
    <property type="project" value="TreeGrafter"/>
</dbReference>
<organism evidence="2 3">
    <name type="scientific">Macrococcus lamae</name>
    <dbReference type="NCBI Taxonomy" id="198484"/>
    <lineage>
        <taxon>Bacteria</taxon>
        <taxon>Bacillati</taxon>
        <taxon>Bacillota</taxon>
        <taxon>Bacilli</taxon>
        <taxon>Bacillales</taxon>
        <taxon>Staphylococcaceae</taxon>
        <taxon>Macrococcus</taxon>
    </lineage>
</organism>
<evidence type="ECO:0000313" key="2">
    <source>
        <dbReference type="EMBL" id="TDM10625.1"/>
    </source>
</evidence>
<feature type="domain" description="SGNH hydrolase-type esterase" evidence="1">
    <location>
        <begin position="42"/>
        <end position="215"/>
    </location>
</feature>
<sequence length="233" mass="27049">MRPDYLELEKFEEGNPVNKERDKFNRRNEVLLYHDDPIGVLFIGDSITAYWDLDSYFTMKNNKRIINRGISNDRTMYLKRRFYADALQLKPDFIILSIGVNNTKDLDQKLSQETSDQLFLQITQDIKDMVNDALSHHIPIAVTSVTSTNRPHLKSFTLRADTIKRINEELKTFAAYTGIPYIDYYKAMTLTDKTDYLNPELSDDGLHPHVLGYDIMAKAVVDTLTEVPIQLRH</sequence>
<dbReference type="EMBL" id="SCWB01000009">
    <property type="protein sequence ID" value="TDM10625.1"/>
    <property type="molecule type" value="Genomic_DNA"/>
</dbReference>
<dbReference type="Gene3D" id="3.40.50.1110">
    <property type="entry name" value="SGNH hydrolase"/>
    <property type="match status" value="1"/>
</dbReference>
<gene>
    <name evidence="2" type="ORF">ERX29_06155</name>
</gene>
<dbReference type="InterPro" id="IPR036514">
    <property type="entry name" value="SGNH_hydro_sf"/>
</dbReference>
<dbReference type="PANTHER" id="PTHR30383:SF5">
    <property type="entry name" value="SGNH HYDROLASE-TYPE ESTERASE DOMAIN-CONTAINING PROTEIN"/>
    <property type="match status" value="1"/>
</dbReference>